<organism evidence="4 5">
    <name type="scientific">Aeromicrobium endophyticum</name>
    <dbReference type="NCBI Taxonomy" id="2292704"/>
    <lineage>
        <taxon>Bacteria</taxon>
        <taxon>Bacillati</taxon>
        <taxon>Actinomycetota</taxon>
        <taxon>Actinomycetes</taxon>
        <taxon>Propionibacteriales</taxon>
        <taxon>Nocardioidaceae</taxon>
        <taxon>Aeromicrobium</taxon>
    </lineage>
</organism>
<dbReference type="InterPro" id="IPR003399">
    <property type="entry name" value="Mce/MlaD"/>
</dbReference>
<dbReference type="Pfam" id="PF02470">
    <property type="entry name" value="MlaD"/>
    <property type="match status" value="1"/>
</dbReference>
<feature type="domain" description="Mce/MlaD" evidence="2">
    <location>
        <begin position="71"/>
        <end position="144"/>
    </location>
</feature>
<accession>A0A371PA72</accession>
<reference evidence="4 5" key="1">
    <citation type="submission" date="2018-08" db="EMBL/GenBank/DDBJ databases">
        <title>Aeromicrobium sp. M2KJ-4, whole genome shotgun sequence.</title>
        <authorList>
            <person name="Tuo L."/>
        </authorList>
    </citation>
    <scope>NUCLEOTIDE SEQUENCE [LARGE SCALE GENOMIC DNA]</scope>
    <source>
        <strain evidence="4 5">M2KJ-4</strain>
    </source>
</reference>
<feature type="transmembrane region" description="Helical" evidence="1">
    <location>
        <begin position="40"/>
        <end position="59"/>
    </location>
</feature>
<gene>
    <name evidence="4" type="ORF">DX116_01910</name>
</gene>
<evidence type="ECO:0000313" key="4">
    <source>
        <dbReference type="EMBL" id="REK72418.1"/>
    </source>
</evidence>
<sequence>MLAARLVPCAGQQRSVRRPGIPLPRTGGGPVITRLTKIQLIIFAIVTVIGGAFVGGRYAQVDRLVVDRSFPITAQFTDSGGIFAGAQVTYRGIAVGKVSKLQFDGAGVRATLDIEDDAPKMSTDVMAVVANKSAIGEQYVDLQPQSASAPYLKAGSKIPVARSRIPIDTTTLLVDVNNVVTSVDTDNLRTVVDELGQAFDGAGPDLARILDTSSEFIRAADDNIGVTRELIRDSDSVLQTQIDKRGQLSTFSKNLALLSETLVDADPDLRRLLDKGAGSAATVRKVVDENSADLGNAVRDLVVANKPLADNVLGLQAIFILYPYLLEGSFTALAPDTAGGKETGQYNAKFGLVLTDTTKTCTYSQDGGAASGYRKKRPENVISDAPFDVNTDCKVKNNIARQPTKTVLRRSAAGSVTYDGPTATGKDSWKWLLSDPVTK</sequence>
<evidence type="ECO:0000259" key="3">
    <source>
        <dbReference type="Pfam" id="PF11887"/>
    </source>
</evidence>
<keyword evidence="1" id="KW-0472">Membrane</keyword>
<keyword evidence="1" id="KW-0812">Transmembrane</keyword>
<evidence type="ECO:0000259" key="2">
    <source>
        <dbReference type="Pfam" id="PF02470"/>
    </source>
</evidence>
<dbReference type="InterPro" id="IPR005693">
    <property type="entry name" value="Mce"/>
</dbReference>
<evidence type="ECO:0000256" key="1">
    <source>
        <dbReference type="SAM" id="Phobius"/>
    </source>
</evidence>
<proteinExistence type="predicted"/>
<dbReference type="Proteomes" id="UP000265581">
    <property type="component" value="Unassembled WGS sequence"/>
</dbReference>
<dbReference type="Pfam" id="PF11887">
    <property type="entry name" value="Mce4_CUP1"/>
    <property type="match status" value="1"/>
</dbReference>
<dbReference type="PANTHER" id="PTHR33371">
    <property type="entry name" value="INTERMEMBRANE PHOSPHOLIPID TRANSPORT SYSTEM BINDING PROTEIN MLAD-RELATED"/>
    <property type="match status" value="1"/>
</dbReference>
<protein>
    <submittedName>
        <fullName evidence="4">MCE family protein</fullName>
    </submittedName>
</protein>
<dbReference type="EMBL" id="QUBR01000001">
    <property type="protein sequence ID" value="REK72418.1"/>
    <property type="molecule type" value="Genomic_DNA"/>
</dbReference>
<comment type="caution">
    <text evidence="4">The sequence shown here is derived from an EMBL/GenBank/DDBJ whole genome shotgun (WGS) entry which is preliminary data.</text>
</comment>
<keyword evidence="5" id="KW-1185">Reference proteome</keyword>
<dbReference type="InterPro" id="IPR052336">
    <property type="entry name" value="MlaD_Phospholipid_Transporter"/>
</dbReference>
<name>A0A371PA72_9ACTN</name>
<dbReference type="InterPro" id="IPR024516">
    <property type="entry name" value="Mce_C"/>
</dbReference>
<dbReference type="AlphaFoldDB" id="A0A371PA72"/>
<dbReference type="NCBIfam" id="TIGR00996">
    <property type="entry name" value="Mtu_fam_mce"/>
    <property type="match status" value="1"/>
</dbReference>
<keyword evidence="1" id="KW-1133">Transmembrane helix</keyword>
<dbReference type="PANTHER" id="PTHR33371:SF16">
    <property type="entry name" value="MCE-FAMILY PROTEIN MCE3F"/>
    <property type="match status" value="1"/>
</dbReference>
<dbReference type="GO" id="GO:0005576">
    <property type="term" value="C:extracellular region"/>
    <property type="evidence" value="ECO:0007669"/>
    <property type="project" value="TreeGrafter"/>
</dbReference>
<evidence type="ECO:0000313" key="5">
    <source>
        <dbReference type="Proteomes" id="UP000265581"/>
    </source>
</evidence>
<feature type="domain" description="Mammalian cell entry C-terminal" evidence="3">
    <location>
        <begin position="151"/>
        <end position="302"/>
    </location>
</feature>